<protein>
    <submittedName>
        <fullName evidence="3">Tol biopolymer transport system component</fullName>
    </submittedName>
</protein>
<dbReference type="SUPFAM" id="SSF82171">
    <property type="entry name" value="DPP6 N-terminal domain-like"/>
    <property type="match status" value="1"/>
</dbReference>
<dbReference type="RefSeq" id="WP_209769226.1">
    <property type="nucleotide sequence ID" value="NZ_JAGINP010000018.1"/>
</dbReference>
<dbReference type="Gene3D" id="2.150.10.10">
    <property type="entry name" value="Serralysin-like metalloprotease, C-terminal"/>
    <property type="match status" value="1"/>
</dbReference>
<dbReference type="Gene3D" id="2.120.10.30">
    <property type="entry name" value="TolB, C-terminal domain"/>
    <property type="match status" value="2"/>
</dbReference>
<gene>
    <name evidence="3" type="ORF">J2851_004709</name>
</gene>
<dbReference type="SUPFAM" id="SSF51120">
    <property type="entry name" value="beta-Roll"/>
    <property type="match status" value="1"/>
</dbReference>
<dbReference type="EMBL" id="JAGINP010000018">
    <property type="protein sequence ID" value="MBP2294913.1"/>
    <property type="molecule type" value="Genomic_DNA"/>
</dbReference>
<keyword evidence="4" id="KW-1185">Reference proteome</keyword>
<evidence type="ECO:0000313" key="4">
    <source>
        <dbReference type="Proteomes" id="UP000781958"/>
    </source>
</evidence>
<dbReference type="InterPro" id="IPR011659">
    <property type="entry name" value="WD40"/>
</dbReference>
<reference evidence="3 4" key="1">
    <citation type="submission" date="2021-03" db="EMBL/GenBank/DDBJ databases">
        <title>Genomic Encyclopedia of Type Strains, Phase III (KMG-III): the genomes of soil and plant-associated and newly described type strains.</title>
        <authorList>
            <person name="Whitman W."/>
        </authorList>
    </citation>
    <scope>NUCLEOTIDE SEQUENCE [LARGE SCALE GENOMIC DNA]</scope>
    <source>
        <strain evidence="3 4">IMMIB AFH-6</strain>
    </source>
</reference>
<dbReference type="PRINTS" id="PR00313">
    <property type="entry name" value="CABNDNGRPT"/>
</dbReference>
<evidence type="ECO:0000313" key="3">
    <source>
        <dbReference type="EMBL" id="MBP2294913.1"/>
    </source>
</evidence>
<proteinExistence type="inferred from homology"/>
<evidence type="ECO:0000256" key="2">
    <source>
        <dbReference type="SAM" id="MobiDB-lite"/>
    </source>
</evidence>
<dbReference type="InterPro" id="IPR011049">
    <property type="entry name" value="Serralysin-like_metalloprot_C"/>
</dbReference>
<dbReference type="PANTHER" id="PTHR36842">
    <property type="entry name" value="PROTEIN TOLB HOMOLOG"/>
    <property type="match status" value="1"/>
</dbReference>
<dbReference type="InterPro" id="IPR001343">
    <property type="entry name" value="Hemolysn_Ca-bd"/>
</dbReference>
<organism evidence="3 4">
    <name type="scientific">Azospirillum rugosum</name>
    <dbReference type="NCBI Taxonomy" id="416170"/>
    <lineage>
        <taxon>Bacteria</taxon>
        <taxon>Pseudomonadati</taxon>
        <taxon>Pseudomonadota</taxon>
        <taxon>Alphaproteobacteria</taxon>
        <taxon>Rhodospirillales</taxon>
        <taxon>Azospirillaceae</taxon>
        <taxon>Azospirillum</taxon>
    </lineage>
</organism>
<feature type="region of interest" description="Disordered" evidence="2">
    <location>
        <begin position="399"/>
        <end position="435"/>
    </location>
</feature>
<name>A0ABS4SQU3_9PROT</name>
<dbReference type="Pfam" id="PF07676">
    <property type="entry name" value="PD40"/>
    <property type="match status" value="2"/>
</dbReference>
<comment type="caution">
    <text evidence="3">The sequence shown here is derived from an EMBL/GenBank/DDBJ whole genome shotgun (WGS) entry which is preliminary data.</text>
</comment>
<comment type="similarity">
    <text evidence="1">Belongs to the TolB family.</text>
</comment>
<accession>A0ABS4SQU3</accession>
<dbReference type="InterPro" id="IPR011042">
    <property type="entry name" value="6-blade_b-propeller_TolB-like"/>
</dbReference>
<dbReference type="Pfam" id="PF00353">
    <property type="entry name" value="HemolysinCabind"/>
    <property type="match status" value="1"/>
</dbReference>
<dbReference type="Proteomes" id="UP000781958">
    <property type="component" value="Unassembled WGS sequence"/>
</dbReference>
<feature type="compositionally biased region" description="Pro residues" evidence="2">
    <location>
        <begin position="410"/>
        <end position="429"/>
    </location>
</feature>
<evidence type="ECO:0000256" key="1">
    <source>
        <dbReference type="ARBA" id="ARBA00009820"/>
    </source>
</evidence>
<sequence>MAILNGGADALNGGAGGVAAVTRVSTAADGTQADDGSTGVISADGRYVAFSSGASNLVAGDSNDLPDLFLRDLQTGTVTRIEMPAFDDTQSRLLGVVGFSADGSKLLYTSVDPVSDAYSSPRTLIHIRDVATGAETTLNGGTNSIANLALSADGKTLSYVSTGLGIHQAQSTSVVLRDLETGSFNAYGNSDSPAPFTATDPVLSSDGKFLVYTNNGALRLLNRETNQVDRLDRLPDGSLPDGGMSTAQALSADGRYLLFTSDVAGLDANNGGSAGVYVRDLTTGTTRLVSTAVDGTPADGTSRGVTFGPDGKSVLFTSYAGNLVEGDTNGTKDVFLKDLDTGAVRRVSLAADGSQLNADVTGESLSADGTRLLFATMADNVVDGDTNGLTDLFVATLNRSSDGNAGTPPDTTPPAPTPPTDTTTPPPVDTRPSTDMQRVVDGVTETVKAYAYEGPVPTLKWAFMGDGRNEVVKGSADNDFINLLGGTDAADGGAGDDVLDGGSGSNWLVGGAGNDTFFIDGRNPQATWSTIMDLEKGEWATLWGYKPGTSNLTWEEMGGADGNKGATAHVDINGDGTIDASVTFAGKAVGAITATTGSQGDQSYIAFINL</sequence>